<dbReference type="AlphaFoldDB" id="A0A6V7GWB5"/>
<dbReference type="EMBL" id="CAJDYZ010002540">
    <property type="protein sequence ID" value="CAD1469489.1"/>
    <property type="molecule type" value="Genomic_DNA"/>
</dbReference>
<evidence type="ECO:0000313" key="3">
    <source>
        <dbReference type="Proteomes" id="UP000752696"/>
    </source>
</evidence>
<reference evidence="2" key="1">
    <citation type="submission" date="2020-07" db="EMBL/GenBank/DDBJ databases">
        <authorList>
            <person name="Nazaruddin N."/>
        </authorList>
    </citation>
    <scope>NUCLEOTIDE SEQUENCE</scope>
</reference>
<name>A0A6V7GWB5_9HYME</name>
<organism evidence="2 3">
    <name type="scientific">Heterotrigona itama</name>
    <dbReference type="NCBI Taxonomy" id="395501"/>
    <lineage>
        <taxon>Eukaryota</taxon>
        <taxon>Metazoa</taxon>
        <taxon>Ecdysozoa</taxon>
        <taxon>Arthropoda</taxon>
        <taxon>Hexapoda</taxon>
        <taxon>Insecta</taxon>
        <taxon>Pterygota</taxon>
        <taxon>Neoptera</taxon>
        <taxon>Endopterygota</taxon>
        <taxon>Hymenoptera</taxon>
        <taxon>Apocrita</taxon>
        <taxon>Aculeata</taxon>
        <taxon>Apoidea</taxon>
        <taxon>Anthophila</taxon>
        <taxon>Apidae</taxon>
        <taxon>Heterotrigona</taxon>
    </lineage>
</organism>
<comment type="caution">
    <text evidence="2">The sequence shown here is derived from an EMBL/GenBank/DDBJ whole genome shotgun (WGS) entry which is preliminary data.</text>
</comment>
<keyword evidence="1" id="KW-0732">Signal</keyword>
<keyword evidence="3" id="KW-1185">Reference proteome</keyword>
<proteinExistence type="predicted"/>
<protein>
    <submittedName>
        <fullName evidence="2">Uncharacterized protein</fullName>
    </submittedName>
</protein>
<feature type="chain" id="PRO_5028076399" evidence="1">
    <location>
        <begin position="43"/>
        <end position="90"/>
    </location>
</feature>
<feature type="signal peptide" evidence="1">
    <location>
        <begin position="1"/>
        <end position="42"/>
    </location>
</feature>
<gene>
    <name evidence="2" type="ORF">MHI_LOCUS129165</name>
</gene>
<dbReference type="Proteomes" id="UP000752696">
    <property type="component" value="Unassembled WGS sequence"/>
</dbReference>
<evidence type="ECO:0000256" key="1">
    <source>
        <dbReference type="SAM" id="SignalP"/>
    </source>
</evidence>
<evidence type="ECO:0000313" key="2">
    <source>
        <dbReference type="EMBL" id="CAD1469489.1"/>
    </source>
</evidence>
<accession>A0A6V7GWB5</accession>
<sequence>MVTTSQSLTVRGQPTHTGKFVIFVRLELVFVFLGVHCRESTADEANILMMCVRDDAILENNGAKIKYVVQLEGAELSECEHESERRKEYV</sequence>